<dbReference type="GO" id="GO:0010207">
    <property type="term" value="P:photosystem II assembly"/>
    <property type="evidence" value="ECO:0007669"/>
    <property type="project" value="InterPro"/>
</dbReference>
<evidence type="ECO:0000313" key="2">
    <source>
        <dbReference type="EMBL" id="ACB42628.1"/>
    </source>
</evidence>
<geneLocation type="organellar chromatophore" evidence="2"/>
<reference evidence="2" key="1">
    <citation type="submission" date="2007-08" db="EMBL/GenBank/DDBJ databases">
        <authorList>
            <person name="Gloeckner G."/>
            <person name="Nowack E."/>
            <person name="Melkonian M."/>
        </authorList>
    </citation>
    <scope>NUCLEOTIDE SEQUENCE</scope>
</reference>
<dbReference type="Pfam" id="PF11264">
    <property type="entry name" value="ThylakoidFormat"/>
    <property type="match status" value="1"/>
</dbReference>
<keyword evidence="2" id="KW-0934">Plastid</keyword>
<sequence>MINLNNCPTVADTKRAFYKGFPYVIAPSHRTVLNELLVELFLLSPQTDIGSDPLFAVGLIQFFGVLTKHYQPQNHRMLLFEALCNSIGFDSFNLRQIRKESLSELSQYNIEELHSWSLTGADNSEILFTKTFIPIKRRFHYSRLMAIGLLCLIKRARGVETLEAKELYYLTHNLAEKMGFIRERIDRDLSVYIDTIEKMAAIIDMIPKITKKD</sequence>
<dbReference type="GeneID" id="6482014"/>
<evidence type="ECO:0008006" key="3">
    <source>
        <dbReference type="Google" id="ProtNLM"/>
    </source>
</evidence>
<reference evidence="2" key="2">
    <citation type="journal article" date="2008" name="Curr. Biol.">
        <title>Chromatophore genome sequence of Paulinella sheds light on acquisition of photosynthesis by eukaryotes.</title>
        <authorList>
            <person name="Nowack E.C.M."/>
            <person name="Melkonian M."/>
            <person name="Gloeckner G."/>
        </authorList>
    </citation>
    <scope>NUCLEOTIDE SEQUENCE [LARGE SCALE GENOMIC DNA]</scope>
</reference>
<evidence type="ECO:0000256" key="1">
    <source>
        <dbReference type="ARBA" id="ARBA00023054"/>
    </source>
</evidence>
<keyword evidence="1" id="KW-0175">Coiled coil</keyword>
<dbReference type="PANTHER" id="PTHR34793">
    <property type="entry name" value="PROTEIN THYLAKOID FORMATION 1, CHLOROPLASTIC"/>
    <property type="match status" value="1"/>
</dbReference>
<gene>
    <name evidence="2" type="ordered locus">PCC_0178</name>
</gene>
<accession>B1X3V9</accession>
<dbReference type="InterPro" id="IPR017499">
    <property type="entry name" value="Thf1"/>
</dbReference>
<protein>
    <recommendedName>
        <fullName evidence="3">Protein Thf1</fullName>
    </recommendedName>
</protein>
<name>B1X3V9_PAUCH</name>
<dbReference type="NCBIfam" id="TIGR03060">
    <property type="entry name" value="PS_II_psb29"/>
    <property type="match status" value="1"/>
</dbReference>
<dbReference type="PANTHER" id="PTHR34793:SF1">
    <property type="entry name" value="PROTEIN THYLAKOID FORMATION 1, CHLOROPLASTIC"/>
    <property type="match status" value="1"/>
</dbReference>
<dbReference type="EMBL" id="CP000815">
    <property type="protein sequence ID" value="ACB42628.1"/>
    <property type="molecule type" value="Genomic_DNA"/>
</dbReference>
<dbReference type="RefSeq" id="YP_002048838.1">
    <property type="nucleotide sequence ID" value="NC_011087.1"/>
</dbReference>
<dbReference type="AlphaFoldDB" id="B1X3V9"/>
<organism evidence="2">
    <name type="scientific">Paulinella chromatophora</name>
    <dbReference type="NCBI Taxonomy" id="39717"/>
    <lineage>
        <taxon>Eukaryota</taxon>
        <taxon>Sar</taxon>
        <taxon>Rhizaria</taxon>
        <taxon>Cercozoa</taxon>
        <taxon>Imbricatea</taxon>
        <taxon>Silicofilosea</taxon>
        <taxon>Euglyphida</taxon>
        <taxon>Paulinellidae</taxon>
        <taxon>Paulinella</taxon>
    </lineage>
</organism>
<dbReference type="HAMAP" id="MF_01843">
    <property type="entry name" value="Thf1"/>
    <property type="match status" value="1"/>
</dbReference>
<proteinExistence type="inferred from homology"/>